<dbReference type="AlphaFoldDB" id="A0AAV4XSP7"/>
<evidence type="ECO:0000256" key="1">
    <source>
        <dbReference type="SAM" id="MobiDB-lite"/>
    </source>
</evidence>
<dbReference type="Proteomes" id="UP001054945">
    <property type="component" value="Unassembled WGS sequence"/>
</dbReference>
<evidence type="ECO:0000313" key="3">
    <source>
        <dbReference type="Proteomes" id="UP001054945"/>
    </source>
</evidence>
<keyword evidence="3" id="KW-1185">Reference proteome</keyword>
<proteinExistence type="predicted"/>
<organism evidence="2 3">
    <name type="scientific">Caerostris extrusa</name>
    <name type="common">Bark spider</name>
    <name type="synonym">Caerostris bankana</name>
    <dbReference type="NCBI Taxonomy" id="172846"/>
    <lineage>
        <taxon>Eukaryota</taxon>
        <taxon>Metazoa</taxon>
        <taxon>Ecdysozoa</taxon>
        <taxon>Arthropoda</taxon>
        <taxon>Chelicerata</taxon>
        <taxon>Arachnida</taxon>
        <taxon>Araneae</taxon>
        <taxon>Araneomorphae</taxon>
        <taxon>Entelegynae</taxon>
        <taxon>Araneoidea</taxon>
        <taxon>Araneidae</taxon>
        <taxon>Caerostris</taxon>
    </lineage>
</organism>
<evidence type="ECO:0000313" key="2">
    <source>
        <dbReference type="EMBL" id="GIY98230.1"/>
    </source>
</evidence>
<accession>A0AAV4XSP7</accession>
<feature type="compositionally biased region" description="Basic residues" evidence="1">
    <location>
        <begin position="68"/>
        <end position="78"/>
    </location>
</feature>
<protein>
    <submittedName>
        <fullName evidence="2">Uncharacterized protein</fullName>
    </submittedName>
</protein>
<comment type="caution">
    <text evidence="2">The sequence shown here is derived from an EMBL/GenBank/DDBJ whole genome shotgun (WGS) entry which is preliminary data.</text>
</comment>
<feature type="region of interest" description="Disordered" evidence="1">
    <location>
        <begin position="55"/>
        <end position="78"/>
    </location>
</feature>
<sequence length="78" mass="9213">MAARAPNLLNASFKKWERGLLFPLPKKRKYHPSPPVVFKEREDFSNPLESIQLSSARNGALLQEPKRKESRRRRKREK</sequence>
<reference evidence="2 3" key="1">
    <citation type="submission" date="2021-06" db="EMBL/GenBank/DDBJ databases">
        <title>Caerostris extrusa draft genome.</title>
        <authorList>
            <person name="Kono N."/>
            <person name="Arakawa K."/>
        </authorList>
    </citation>
    <scope>NUCLEOTIDE SEQUENCE [LARGE SCALE GENOMIC DNA]</scope>
</reference>
<gene>
    <name evidence="2" type="ORF">CEXT_493411</name>
</gene>
<name>A0AAV4XSP7_CAEEX</name>
<dbReference type="EMBL" id="BPLR01018270">
    <property type="protein sequence ID" value="GIY98230.1"/>
    <property type="molecule type" value="Genomic_DNA"/>
</dbReference>